<protein>
    <submittedName>
        <fullName evidence="2">PilZ domain-containing protein</fullName>
    </submittedName>
</protein>
<evidence type="ECO:0000313" key="2">
    <source>
        <dbReference type="EMBL" id="MDV2080673.1"/>
    </source>
</evidence>
<dbReference type="InterPro" id="IPR009875">
    <property type="entry name" value="PilZ_domain"/>
</dbReference>
<dbReference type="RefSeq" id="WP_316975052.1">
    <property type="nucleotide sequence ID" value="NZ_JAWIIJ010000017.1"/>
</dbReference>
<dbReference type="SUPFAM" id="SSF141371">
    <property type="entry name" value="PilZ domain-like"/>
    <property type="match status" value="1"/>
</dbReference>
<organism evidence="2 3">
    <name type="scientific">Marinobacter xestospongiae</name>
    <dbReference type="NCBI Taxonomy" id="994319"/>
    <lineage>
        <taxon>Bacteria</taxon>
        <taxon>Pseudomonadati</taxon>
        <taxon>Pseudomonadota</taxon>
        <taxon>Gammaproteobacteria</taxon>
        <taxon>Pseudomonadales</taxon>
        <taxon>Marinobacteraceae</taxon>
        <taxon>Marinobacter</taxon>
    </lineage>
</organism>
<dbReference type="EMBL" id="JAWIIJ010000017">
    <property type="protein sequence ID" value="MDV2080673.1"/>
    <property type="molecule type" value="Genomic_DNA"/>
</dbReference>
<reference evidence="2 3" key="1">
    <citation type="submission" date="2023-10" db="EMBL/GenBank/DDBJ databases">
        <title>Characteristics and mechanism of a salt-tolerant marine origin heterotrophic nitrifying- aerobic denitrifying bacteria Marinobacter xestospongiae HN1.</title>
        <authorList>
            <person name="Qi R."/>
        </authorList>
    </citation>
    <scope>NUCLEOTIDE SEQUENCE [LARGE SCALE GENOMIC DNA]</scope>
    <source>
        <strain evidence="2 3">HN1</strain>
    </source>
</reference>
<keyword evidence="3" id="KW-1185">Reference proteome</keyword>
<dbReference type="Proteomes" id="UP001269819">
    <property type="component" value="Unassembled WGS sequence"/>
</dbReference>
<gene>
    <name evidence="2" type="ORF">RYS15_18460</name>
</gene>
<feature type="domain" description="PilZ" evidence="1">
    <location>
        <begin position="3"/>
        <end position="92"/>
    </location>
</feature>
<accession>A0ABU3W2A4</accession>
<evidence type="ECO:0000313" key="3">
    <source>
        <dbReference type="Proteomes" id="UP001269819"/>
    </source>
</evidence>
<sequence length="121" mass="13935">MELRQSKRFPGRLTLLIYRKGRLVASGMLRNISRQGLFISTRNPNLDLNQDVEIEFHLHDPDVRGYQRVDATLVRCSPNGLGVEFKEQGDNPGPELRSLLRWVRETNFLIPSGLRRHAALE</sequence>
<dbReference type="Pfam" id="PF07238">
    <property type="entry name" value="PilZ"/>
    <property type="match status" value="1"/>
</dbReference>
<proteinExistence type="predicted"/>
<comment type="caution">
    <text evidence="2">The sequence shown here is derived from an EMBL/GenBank/DDBJ whole genome shotgun (WGS) entry which is preliminary data.</text>
</comment>
<evidence type="ECO:0000259" key="1">
    <source>
        <dbReference type="Pfam" id="PF07238"/>
    </source>
</evidence>
<name>A0ABU3W2A4_9GAMM</name>
<dbReference type="Gene3D" id="2.40.10.220">
    <property type="entry name" value="predicted glycosyltransferase like domains"/>
    <property type="match status" value="1"/>
</dbReference>